<evidence type="ECO:0000313" key="2">
    <source>
        <dbReference type="EMBL" id="CBY92849.1"/>
    </source>
</evidence>
<dbReference type="KEGG" id="mha:HF1_08410"/>
<protein>
    <submittedName>
        <fullName evidence="2">Uncharacterized protein</fullName>
    </submittedName>
</protein>
<dbReference type="EMBL" id="FR773153">
    <property type="protein sequence ID" value="CBY92849.1"/>
    <property type="molecule type" value="Genomic_DNA"/>
</dbReference>
<reference evidence="2 3" key="1">
    <citation type="journal article" date="2011" name="J. Bacteriol.">
        <title>Complete genome sequence of Mycoplasma haemofelis, a hemotropic mycoplasma.</title>
        <authorList>
            <person name="Barker E.N."/>
            <person name="Helps C.R."/>
            <person name="Peters I.R."/>
            <person name="Darby A.C."/>
            <person name="Radford A.D."/>
            <person name="Tasker S."/>
        </authorList>
    </citation>
    <scope>NUCLEOTIDE SEQUENCE [LARGE SCALE GENOMIC DNA]</scope>
    <source>
        <strain evidence="2 3">Langford 1</strain>
    </source>
</reference>
<dbReference type="OrthoDB" id="9826793at2"/>
<dbReference type="HOGENOM" id="CLU_096783_0_0_14"/>
<sequence>MSLHKALGLAGGTATAVGGGVLVSKSSLFQDAPTPVTTKQKETFKQKYKFALFSEEDSLWDTRFSTFSNGKQPTHPKLTEAKSKSSSQADDAKALHKQGCKAIYDSEIEDSPYLEDFKNYCSKTIKDGITGTWIEQNNTQGDKWNPKLTSLKDHADAKDGVLDDKLKALKAKLTAAPSSSPNWDNDKRKELTDWCDAAKSSIFMGDEDSQVKHSKLYCVENKTSA</sequence>
<keyword evidence="3" id="KW-1185">Reference proteome</keyword>
<gene>
    <name evidence="2" type="ordered locus">HF1_08410</name>
</gene>
<dbReference type="AlphaFoldDB" id="E8ZI78"/>
<name>E8ZI78_MYCHL</name>
<accession>E8ZI78</accession>
<evidence type="ECO:0000313" key="3">
    <source>
        <dbReference type="Proteomes" id="UP000008637"/>
    </source>
</evidence>
<organism evidence="2 3">
    <name type="scientific">Mycoplasma haemofelis (strain Langford 1)</name>
    <name type="common">Haemobartonella felis</name>
    <dbReference type="NCBI Taxonomy" id="941640"/>
    <lineage>
        <taxon>Bacteria</taxon>
        <taxon>Bacillati</taxon>
        <taxon>Mycoplasmatota</taxon>
        <taxon>Mollicutes</taxon>
        <taxon>Mycoplasmataceae</taxon>
        <taxon>Mycoplasma</taxon>
    </lineage>
</organism>
<proteinExistence type="predicted"/>
<evidence type="ECO:0000256" key="1">
    <source>
        <dbReference type="SAM" id="MobiDB-lite"/>
    </source>
</evidence>
<feature type="region of interest" description="Disordered" evidence="1">
    <location>
        <begin position="66"/>
        <end position="91"/>
    </location>
</feature>
<dbReference type="Proteomes" id="UP000008637">
    <property type="component" value="Chromosome"/>
</dbReference>